<organism evidence="3 4">
    <name type="scientific">Araneus ventricosus</name>
    <name type="common">Orbweaver spider</name>
    <name type="synonym">Epeira ventricosa</name>
    <dbReference type="NCBI Taxonomy" id="182803"/>
    <lineage>
        <taxon>Eukaryota</taxon>
        <taxon>Metazoa</taxon>
        <taxon>Ecdysozoa</taxon>
        <taxon>Arthropoda</taxon>
        <taxon>Chelicerata</taxon>
        <taxon>Arachnida</taxon>
        <taxon>Araneae</taxon>
        <taxon>Araneomorphae</taxon>
        <taxon>Entelegynae</taxon>
        <taxon>Araneoidea</taxon>
        <taxon>Araneidae</taxon>
        <taxon>Araneus</taxon>
    </lineage>
</organism>
<name>A0A4Y2P655_ARAVE</name>
<evidence type="ECO:0000256" key="1">
    <source>
        <dbReference type="PIRNR" id="PIRNR029826"/>
    </source>
</evidence>
<keyword evidence="1" id="KW-0479">Metal-binding</keyword>
<dbReference type="Pfam" id="PF12643">
    <property type="entry name" value="MazG-like"/>
    <property type="match status" value="1"/>
</dbReference>
<keyword evidence="1" id="KW-0378">Hydrolase</keyword>
<protein>
    <recommendedName>
        <fullName evidence="1">dCTP pyrophosphatase 1</fullName>
        <ecNumber evidence="1">3.6.1.12</ecNumber>
    </recommendedName>
</protein>
<comment type="catalytic activity">
    <reaction evidence="1">
        <text>dCTP + H2O = dCMP + diphosphate + H(+)</text>
        <dbReference type="Rhea" id="RHEA:22636"/>
        <dbReference type="ChEBI" id="CHEBI:15377"/>
        <dbReference type="ChEBI" id="CHEBI:15378"/>
        <dbReference type="ChEBI" id="CHEBI:33019"/>
        <dbReference type="ChEBI" id="CHEBI:57566"/>
        <dbReference type="ChEBI" id="CHEBI:61481"/>
        <dbReference type="EC" id="3.6.1.12"/>
    </reaction>
</comment>
<keyword evidence="1" id="KW-0963">Cytoplasm</keyword>
<dbReference type="PANTHER" id="PTHR46523">
    <property type="entry name" value="DCTP PYROPHOSPHATASE 1"/>
    <property type="match status" value="1"/>
</dbReference>
<comment type="subunit">
    <text evidence="1">Homotetramer.</text>
</comment>
<dbReference type="EMBL" id="BGPR01010504">
    <property type="protein sequence ID" value="GBN46523.1"/>
    <property type="molecule type" value="Genomic_DNA"/>
</dbReference>
<reference evidence="3 4" key="1">
    <citation type="journal article" date="2019" name="Sci. Rep.">
        <title>Orb-weaving spider Araneus ventricosus genome elucidates the spidroin gene catalogue.</title>
        <authorList>
            <person name="Kono N."/>
            <person name="Nakamura H."/>
            <person name="Ohtoshi R."/>
            <person name="Moran D.A.P."/>
            <person name="Shinohara A."/>
            <person name="Yoshida Y."/>
            <person name="Fujiwara M."/>
            <person name="Mori M."/>
            <person name="Tomita M."/>
            <person name="Arakawa K."/>
        </authorList>
    </citation>
    <scope>NUCLEOTIDE SEQUENCE [LARGE SCALE GENOMIC DNA]</scope>
</reference>
<comment type="cofactor">
    <cofactor evidence="1">
        <name>Mg(2+)</name>
        <dbReference type="ChEBI" id="CHEBI:18420"/>
    </cofactor>
</comment>
<evidence type="ECO:0000256" key="2">
    <source>
        <dbReference type="SAM" id="MobiDB-lite"/>
    </source>
</evidence>
<comment type="function">
    <text evidence="1">Hydrolyzes deoxynucleoside triphosphates (dNTPs) to the corresponding nucleoside monophosphates. Has a strong preference for dCTP and its analogs including 5-iodo-dCTP and 5-methyl-dCTP for which it may even have a higher efficiency. May protect DNA or RNA against the incorporation of these genotoxic nucleotide analogs through their catabolism.</text>
</comment>
<dbReference type="GO" id="GO:0000287">
    <property type="term" value="F:magnesium ion binding"/>
    <property type="evidence" value="ECO:0007669"/>
    <property type="project" value="UniProtKB-UniRule"/>
</dbReference>
<dbReference type="SUPFAM" id="SSF101386">
    <property type="entry name" value="all-alpha NTP pyrophosphatases"/>
    <property type="match status" value="1"/>
</dbReference>
<dbReference type="EC" id="3.6.1.12" evidence="1"/>
<comment type="subcellular location">
    <subcellularLocation>
        <location evidence="1">Cytoplasm</location>
        <location evidence="1">Cytosol</location>
    </subcellularLocation>
</comment>
<comment type="caution">
    <text evidence="3">The sequence shown here is derived from an EMBL/GenBank/DDBJ whole genome shotgun (WGS) entry which is preliminary data.</text>
</comment>
<dbReference type="InterPro" id="IPR025984">
    <property type="entry name" value="DCTPP"/>
</dbReference>
<dbReference type="GO" id="GO:0005829">
    <property type="term" value="C:cytosol"/>
    <property type="evidence" value="ECO:0007669"/>
    <property type="project" value="UniProtKB-SubCell"/>
</dbReference>
<sequence length="108" mass="12342">MEEINSVNNQELTDDFKTETGDVAKREVKVIDTDDWTNEDKEHLSQELSDVLIYLLRLSEKCRIDLPAAVLKKIALNEQKYPASKVWGSRKKYSDYDSSSNASTGNEQ</sequence>
<keyword evidence="4" id="KW-1185">Reference proteome</keyword>
<feature type="region of interest" description="Disordered" evidence="2">
    <location>
        <begin position="84"/>
        <end position="108"/>
    </location>
</feature>
<evidence type="ECO:0000313" key="4">
    <source>
        <dbReference type="Proteomes" id="UP000499080"/>
    </source>
</evidence>
<dbReference type="GO" id="GO:0006253">
    <property type="term" value="P:dCTP catabolic process"/>
    <property type="evidence" value="ECO:0007669"/>
    <property type="project" value="UniProtKB-UniRule"/>
</dbReference>
<keyword evidence="1" id="KW-0460">Magnesium</keyword>
<accession>A0A4Y2P655</accession>
<dbReference type="AlphaFoldDB" id="A0A4Y2P655"/>
<dbReference type="PANTHER" id="PTHR46523:SF1">
    <property type="entry name" value="DCTP PYROPHOSPHATASE 1"/>
    <property type="match status" value="1"/>
</dbReference>
<dbReference type="InterPro" id="IPR052555">
    <property type="entry name" value="dCTP_Pyrophosphatase"/>
</dbReference>
<dbReference type="GO" id="GO:0047840">
    <property type="term" value="F:dCTP diphosphatase activity"/>
    <property type="evidence" value="ECO:0007669"/>
    <property type="project" value="UniProtKB-UniRule"/>
</dbReference>
<evidence type="ECO:0000313" key="3">
    <source>
        <dbReference type="EMBL" id="GBN46523.1"/>
    </source>
</evidence>
<dbReference type="Gene3D" id="1.10.287.1080">
    <property type="entry name" value="MazG-like"/>
    <property type="match status" value="1"/>
</dbReference>
<dbReference type="Proteomes" id="UP000499080">
    <property type="component" value="Unassembled WGS sequence"/>
</dbReference>
<dbReference type="OrthoDB" id="411123at2759"/>
<gene>
    <name evidence="3" type="ORF">AVEN_221740_1</name>
</gene>
<proteinExistence type="predicted"/>
<dbReference type="GO" id="GO:0042262">
    <property type="term" value="P:DNA protection"/>
    <property type="evidence" value="ECO:0007669"/>
    <property type="project" value="UniProtKB-UniRule"/>
</dbReference>